<dbReference type="Proteomes" id="UP000034846">
    <property type="component" value="Unassembled WGS sequence"/>
</dbReference>
<evidence type="ECO:0000313" key="1">
    <source>
        <dbReference type="EMBL" id="KKW29749.1"/>
    </source>
</evidence>
<evidence type="ECO:0000313" key="2">
    <source>
        <dbReference type="Proteomes" id="UP000034846"/>
    </source>
</evidence>
<gene>
    <name evidence="1" type="ORF">UY72_C0034G0002</name>
</gene>
<dbReference type="EMBL" id="LCRD01000034">
    <property type="protein sequence ID" value="KKW29749.1"/>
    <property type="molecule type" value="Genomic_DNA"/>
</dbReference>
<organism evidence="1 2">
    <name type="scientific">Candidatus Uhrbacteria bacterium GW2011_GWD2_52_7</name>
    <dbReference type="NCBI Taxonomy" id="1618989"/>
    <lineage>
        <taxon>Bacteria</taxon>
        <taxon>Candidatus Uhriibacteriota</taxon>
    </lineage>
</organism>
<proteinExistence type="predicted"/>
<name>A0A0G2ABI0_9BACT</name>
<sequence length="129" mass="14944">MTYDKTVVPNPLNVLRRAGYSAFRDPVTREDSFVLRPTAEFYPRFHLYVEYAPNGDVIFSLHLDQKKASYGEGHAHAGEYSGPTIEKEMRRIDGWVKQVLRDEGEVTPSDVKQSARVQANTQKPWWWPF</sequence>
<comment type="caution">
    <text evidence="1">The sequence shown here is derived from an EMBL/GenBank/DDBJ whole genome shotgun (WGS) entry which is preliminary data.</text>
</comment>
<dbReference type="AlphaFoldDB" id="A0A0G2ABI0"/>
<protein>
    <submittedName>
        <fullName evidence="1">Uncharacterized protein</fullName>
    </submittedName>
</protein>
<reference evidence="1 2" key="1">
    <citation type="journal article" date="2015" name="Nature">
        <title>rRNA introns, odd ribosomes, and small enigmatic genomes across a large radiation of phyla.</title>
        <authorList>
            <person name="Brown C.T."/>
            <person name="Hug L.A."/>
            <person name="Thomas B.C."/>
            <person name="Sharon I."/>
            <person name="Castelle C.J."/>
            <person name="Singh A."/>
            <person name="Wilkins M.J."/>
            <person name="Williams K.H."/>
            <person name="Banfield J.F."/>
        </authorList>
    </citation>
    <scope>NUCLEOTIDE SEQUENCE [LARGE SCALE GENOMIC DNA]</scope>
</reference>
<accession>A0A0G2ABI0</accession>